<evidence type="ECO:0000256" key="2">
    <source>
        <dbReference type="SAM" id="SignalP"/>
    </source>
</evidence>
<sequence>MRLSLLVLLGGAGSAVSAGPRKPSPLSSFMGQADYASTAPDLNEASPNQLKQVFNAFPSINKYLNDFMGMDEYSNAICKSTRARLYHRKLPAEISKIATSGKLVKAGKKPTAWKLVTKWVEETLQTLEKLSIGVELWNNPDVQTIVIRQNRRIHSRFVNIDNNAKNCKQDVAVKNNGTSSFSVNPIVQKAADDLITHMDANNVTLGEMTFSADEQTQLKKWSTRYAPLKTSTYNVSISWGFSYTNLKKRQDSGDDEDEFEDGGSCTLPTSSLTTSTAPTAMSTLSTSYISQTSQEPTSTDQPTTTETEWNGTFPSEMPFIVVDAEGDFTDEFEPFTADQLEDALQDFCDGSRTLISPRNKDAANVAKHYKIGDTSALFISASWTYDQVSGCGRPTADINMGENCKTALRRLKCYNMDYNYGGHYNQFFEAGCVSWITGPVWSSDGTFPGEFLAGINDEF</sequence>
<dbReference type="EMBL" id="JXCE01000013">
    <property type="protein sequence ID" value="KPA45487.1"/>
    <property type="molecule type" value="Genomic_DNA"/>
</dbReference>
<keyword evidence="2" id="KW-0732">Signal</keyword>
<feature type="compositionally biased region" description="Low complexity" evidence="1">
    <location>
        <begin position="262"/>
        <end position="308"/>
    </location>
</feature>
<gene>
    <name evidence="3" type="ORF">FLAG1_01626</name>
</gene>
<evidence type="ECO:0000313" key="3">
    <source>
        <dbReference type="EMBL" id="KPA45487.1"/>
    </source>
</evidence>
<keyword evidence="4" id="KW-1185">Reference proteome</keyword>
<dbReference type="Proteomes" id="UP000037904">
    <property type="component" value="Unassembled WGS sequence"/>
</dbReference>
<organism evidence="3 4">
    <name type="scientific">Fusarium langsethiae</name>
    <dbReference type="NCBI Taxonomy" id="179993"/>
    <lineage>
        <taxon>Eukaryota</taxon>
        <taxon>Fungi</taxon>
        <taxon>Dikarya</taxon>
        <taxon>Ascomycota</taxon>
        <taxon>Pezizomycotina</taxon>
        <taxon>Sordariomycetes</taxon>
        <taxon>Hypocreomycetidae</taxon>
        <taxon>Hypocreales</taxon>
        <taxon>Nectriaceae</taxon>
        <taxon>Fusarium</taxon>
    </lineage>
</organism>
<dbReference type="AlphaFoldDB" id="A0A0N0DHG4"/>
<evidence type="ECO:0000313" key="4">
    <source>
        <dbReference type="Proteomes" id="UP000037904"/>
    </source>
</evidence>
<dbReference type="OrthoDB" id="5095309at2759"/>
<comment type="caution">
    <text evidence="3">The sequence shown here is derived from an EMBL/GenBank/DDBJ whole genome shotgun (WGS) entry which is preliminary data.</text>
</comment>
<feature type="signal peptide" evidence="2">
    <location>
        <begin position="1"/>
        <end position="18"/>
    </location>
</feature>
<evidence type="ECO:0000256" key="1">
    <source>
        <dbReference type="SAM" id="MobiDB-lite"/>
    </source>
</evidence>
<reference evidence="3 4" key="1">
    <citation type="submission" date="2015-04" db="EMBL/GenBank/DDBJ databases">
        <title>The draft genome sequence of Fusarium langsethiae, a T-2/HT-2 mycotoxin producer.</title>
        <authorList>
            <person name="Lysoe E."/>
            <person name="Divon H.H."/>
            <person name="Terzi V."/>
            <person name="Orru L."/>
            <person name="Lamontanara A."/>
            <person name="Kolseth A.-K."/>
            <person name="Frandsen R.J."/>
            <person name="Nielsen K."/>
            <person name="Thrane U."/>
        </authorList>
    </citation>
    <scope>NUCLEOTIDE SEQUENCE [LARGE SCALE GENOMIC DNA]</scope>
    <source>
        <strain evidence="3 4">Fl201059</strain>
    </source>
</reference>
<name>A0A0N0DHG4_FUSLA</name>
<accession>A0A0N0DHG4</accession>
<protein>
    <submittedName>
        <fullName evidence="3">Uncharacterized protein</fullName>
    </submittedName>
</protein>
<proteinExistence type="predicted"/>
<feature type="region of interest" description="Disordered" evidence="1">
    <location>
        <begin position="249"/>
        <end position="312"/>
    </location>
</feature>
<feature type="chain" id="PRO_5005846636" evidence="2">
    <location>
        <begin position="19"/>
        <end position="459"/>
    </location>
</feature>